<proteinExistence type="predicted"/>
<accession>A0A3D8S3C8</accession>
<dbReference type="AlphaFoldDB" id="A0A3D8S3C8"/>
<evidence type="ECO:0000313" key="2">
    <source>
        <dbReference type="Proteomes" id="UP000256328"/>
    </source>
</evidence>
<comment type="caution">
    <text evidence="1">The sequence shown here is derived from an EMBL/GenBank/DDBJ whole genome shotgun (WGS) entry which is preliminary data.</text>
</comment>
<dbReference type="Proteomes" id="UP000256328">
    <property type="component" value="Unassembled WGS sequence"/>
</dbReference>
<name>A0A3D8S3C8_9HELO</name>
<evidence type="ECO:0000313" key="1">
    <source>
        <dbReference type="EMBL" id="RDW80670.1"/>
    </source>
</evidence>
<keyword evidence="2" id="KW-1185">Reference proteome</keyword>
<gene>
    <name evidence="1" type="ORF">BP5796_05368</name>
</gene>
<reference evidence="1 2" key="1">
    <citation type="journal article" date="2018" name="IMA Fungus">
        <title>IMA Genome-F 9: Draft genome sequence of Annulohypoxylon stygium, Aspergillus mulundensis, Berkeleyomyces basicola (syn. Thielaviopsis basicola), Ceratocystis smalleyi, two Cercospora beticola strains, Coleophoma cylindrospora, Fusarium fracticaudum, Phialophora cf. hyalina, and Morchella septimelata.</title>
        <authorList>
            <person name="Wingfield B.D."/>
            <person name="Bills G.F."/>
            <person name="Dong Y."/>
            <person name="Huang W."/>
            <person name="Nel W.J."/>
            <person name="Swalarsk-Parry B.S."/>
            <person name="Vaghefi N."/>
            <person name="Wilken P.M."/>
            <person name="An Z."/>
            <person name="de Beer Z.W."/>
            <person name="De Vos L."/>
            <person name="Chen L."/>
            <person name="Duong T.A."/>
            <person name="Gao Y."/>
            <person name="Hammerbacher A."/>
            <person name="Kikkert J.R."/>
            <person name="Li Y."/>
            <person name="Li H."/>
            <person name="Li K."/>
            <person name="Li Q."/>
            <person name="Liu X."/>
            <person name="Ma X."/>
            <person name="Naidoo K."/>
            <person name="Pethybridge S.J."/>
            <person name="Sun J."/>
            <person name="Steenkamp E.T."/>
            <person name="van der Nest M.A."/>
            <person name="van Wyk S."/>
            <person name="Wingfield M.J."/>
            <person name="Xiong C."/>
            <person name="Yue Q."/>
            <person name="Zhang X."/>
        </authorList>
    </citation>
    <scope>NUCLEOTIDE SEQUENCE [LARGE SCALE GENOMIC DNA]</scope>
    <source>
        <strain evidence="1 2">BP5796</strain>
    </source>
</reference>
<sequence>MKSTLGVDEEEEEPFIRGRRSRKVAVSEAYVPEVDDGDDELLNNDGNSQVIRSLFIHANISNQQTNLDIDQSSRMVKARMLLQVQRRTLKKIFWTFVLFLQKAIPNTTHHSAAMN</sequence>
<protein>
    <submittedName>
        <fullName evidence="1">Uncharacterized protein</fullName>
    </submittedName>
</protein>
<organism evidence="1 2">
    <name type="scientific">Coleophoma crateriformis</name>
    <dbReference type="NCBI Taxonomy" id="565419"/>
    <lineage>
        <taxon>Eukaryota</taxon>
        <taxon>Fungi</taxon>
        <taxon>Dikarya</taxon>
        <taxon>Ascomycota</taxon>
        <taxon>Pezizomycotina</taxon>
        <taxon>Leotiomycetes</taxon>
        <taxon>Helotiales</taxon>
        <taxon>Dermateaceae</taxon>
        <taxon>Coleophoma</taxon>
    </lineage>
</organism>
<dbReference type="EMBL" id="PDLN01000007">
    <property type="protein sequence ID" value="RDW80670.1"/>
    <property type="molecule type" value="Genomic_DNA"/>
</dbReference>